<keyword evidence="5 9" id="KW-1133">Transmembrane helix</keyword>
<sequence>MLLKERIPWKYVLGKIRYELLIILVYTGIIAFLYEDYHIKHFTIPLAVPMILGTVLSLLLAFRSNQSYDRWWEARIIWGAIVNDSRTLTRQLLSFTGNGNVEEPVEVWRRKFIHRQIAWCYSLGQSLRRKDALQGLDRLLSKKELEHLKHYDNKPSAILDLHGRDLVALLQNGWVNEYQQVALDSTLTRLCDSMGKSERIKNTVFPATYSMYIHFAMLFFIVLLPFGFLEVFGYVTIPMVTMIAASFLLIEKMAIHLQDPFENKPTDTPVTTIARGIEKDLKQLLRDQQVTLPELPATEKYYVL</sequence>
<dbReference type="Proteomes" id="UP000261284">
    <property type="component" value="Unassembled WGS sequence"/>
</dbReference>
<evidence type="ECO:0000256" key="7">
    <source>
        <dbReference type="ARBA" id="ARBA00023136"/>
    </source>
</evidence>
<dbReference type="RefSeq" id="WP_116849296.1">
    <property type="nucleotide sequence ID" value="NZ_QTJU01000011.1"/>
</dbReference>
<organism evidence="10 11">
    <name type="scientific">Deminuibacter soli</name>
    <dbReference type="NCBI Taxonomy" id="2291815"/>
    <lineage>
        <taxon>Bacteria</taxon>
        <taxon>Pseudomonadati</taxon>
        <taxon>Bacteroidota</taxon>
        <taxon>Chitinophagia</taxon>
        <taxon>Chitinophagales</taxon>
        <taxon>Chitinophagaceae</taxon>
        <taxon>Deminuibacter</taxon>
    </lineage>
</organism>
<keyword evidence="6" id="KW-0406">Ion transport</keyword>
<dbReference type="GO" id="GO:0005254">
    <property type="term" value="F:chloride channel activity"/>
    <property type="evidence" value="ECO:0007669"/>
    <property type="project" value="InterPro"/>
</dbReference>
<keyword evidence="2" id="KW-0813">Transport</keyword>
<dbReference type="PANTHER" id="PTHR33281">
    <property type="entry name" value="UPF0187 PROTEIN YNEE"/>
    <property type="match status" value="1"/>
</dbReference>
<evidence type="ECO:0000256" key="5">
    <source>
        <dbReference type="ARBA" id="ARBA00022989"/>
    </source>
</evidence>
<feature type="transmembrane region" description="Helical" evidence="9">
    <location>
        <begin position="231"/>
        <end position="250"/>
    </location>
</feature>
<evidence type="ECO:0000256" key="6">
    <source>
        <dbReference type="ARBA" id="ARBA00023065"/>
    </source>
</evidence>
<feature type="transmembrane region" description="Helical" evidence="9">
    <location>
        <begin position="20"/>
        <end position="37"/>
    </location>
</feature>
<evidence type="ECO:0000256" key="2">
    <source>
        <dbReference type="ARBA" id="ARBA00022448"/>
    </source>
</evidence>
<evidence type="ECO:0000256" key="3">
    <source>
        <dbReference type="ARBA" id="ARBA00022475"/>
    </source>
</evidence>
<keyword evidence="4 9" id="KW-0812">Transmembrane</keyword>
<accession>A0A3E1NE13</accession>
<dbReference type="InterPro" id="IPR044669">
    <property type="entry name" value="YneE/VCCN1/2-like"/>
</dbReference>
<dbReference type="Pfam" id="PF25539">
    <property type="entry name" value="Bestrophin_2"/>
    <property type="match status" value="1"/>
</dbReference>
<dbReference type="EMBL" id="QTJU01000011">
    <property type="protein sequence ID" value="RFM26117.1"/>
    <property type="molecule type" value="Genomic_DNA"/>
</dbReference>
<keyword evidence="11" id="KW-1185">Reference proteome</keyword>
<keyword evidence="3" id="KW-1003">Cell membrane</keyword>
<reference evidence="10 11" key="1">
    <citation type="submission" date="2018-08" db="EMBL/GenBank/DDBJ databases">
        <title>Chitinophagaceae sp. K23C18032701, a novel bacterium isolated from forest soil.</title>
        <authorList>
            <person name="Wang C."/>
        </authorList>
    </citation>
    <scope>NUCLEOTIDE SEQUENCE [LARGE SCALE GENOMIC DNA]</scope>
    <source>
        <strain evidence="10 11">K23C18032701</strain>
    </source>
</reference>
<name>A0A3E1NE13_9BACT</name>
<evidence type="ECO:0000313" key="11">
    <source>
        <dbReference type="Proteomes" id="UP000261284"/>
    </source>
</evidence>
<proteinExistence type="inferred from homology"/>
<comment type="similarity">
    <text evidence="8">Belongs to the anion channel-forming bestrophin (TC 1.A.46) family.</text>
</comment>
<evidence type="ECO:0000256" key="9">
    <source>
        <dbReference type="SAM" id="Phobius"/>
    </source>
</evidence>
<dbReference type="PANTHER" id="PTHR33281:SF19">
    <property type="entry name" value="VOLTAGE-DEPENDENT ANION CHANNEL-FORMING PROTEIN YNEE"/>
    <property type="match status" value="1"/>
</dbReference>
<comment type="caution">
    <text evidence="10">The sequence shown here is derived from an EMBL/GenBank/DDBJ whole genome shotgun (WGS) entry which is preliminary data.</text>
</comment>
<evidence type="ECO:0000256" key="1">
    <source>
        <dbReference type="ARBA" id="ARBA00004651"/>
    </source>
</evidence>
<keyword evidence="7 9" id="KW-0472">Membrane</keyword>
<dbReference type="AlphaFoldDB" id="A0A3E1NE13"/>
<feature type="transmembrane region" description="Helical" evidence="9">
    <location>
        <begin position="204"/>
        <end position="225"/>
    </location>
</feature>
<comment type="subcellular location">
    <subcellularLocation>
        <location evidence="1">Cell membrane</location>
        <topology evidence="1">Multi-pass membrane protein</topology>
    </subcellularLocation>
</comment>
<dbReference type="OrthoDB" id="445589at2"/>
<dbReference type="GO" id="GO:0005886">
    <property type="term" value="C:plasma membrane"/>
    <property type="evidence" value="ECO:0007669"/>
    <property type="project" value="UniProtKB-SubCell"/>
</dbReference>
<feature type="transmembrane region" description="Helical" evidence="9">
    <location>
        <begin position="43"/>
        <end position="62"/>
    </location>
</feature>
<evidence type="ECO:0000313" key="10">
    <source>
        <dbReference type="EMBL" id="RFM26117.1"/>
    </source>
</evidence>
<evidence type="ECO:0008006" key="12">
    <source>
        <dbReference type="Google" id="ProtNLM"/>
    </source>
</evidence>
<evidence type="ECO:0000256" key="4">
    <source>
        <dbReference type="ARBA" id="ARBA00022692"/>
    </source>
</evidence>
<evidence type="ECO:0000256" key="8">
    <source>
        <dbReference type="ARBA" id="ARBA00034708"/>
    </source>
</evidence>
<protein>
    <recommendedName>
        <fullName evidence="12">Bestrophin</fullName>
    </recommendedName>
</protein>
<gene>
    <name evidence="10" type="ORF">DXN05_21150</name>
</gene>